<dbReference type="AlphaFoldDB" id="A0AAD7ARV6"/>
<evidence type="ECO:0000256" key="1">
    <source>
        <dbReference type="SAM" id="Phobius"/>
    </source>
</evidence>
<protein>
    <submittedName>
        <fullName evidence="2">Uncharacterized protein</fullName>
    </submittedName>
</protein>
<keyword evidence="3" id="KW-1185">Reference proteome</keyword>
<proteinExistence type="predicted"/>
<organism evidence="2 3">
    <name type="scientific">Mycena albidolilacea</name>
    <dbReference type="NCBI Taxonomy" id="1033008"/>
    <lineage>
        <taxon>Eukaryota</taxon>
        <taxon>Fungi</taxon>
        <taxon>Dikarya</taxon>
        <taxon>Basidiomycota</taxon>
        <taxon>Agaricomycotina</taxon>
        <taxon>Agaricomycetes</taxon>
        <taxon>Agaricomycetidae</taxon>
        <taxon>Agaricales</taxon>
        <taxon>Marasmiineae</taxon>
        <taxon>Mycenaceae</taxon>
        <taxon>Mycena</taxon>
    </lineage>
</organism>
<keyword evidence="1" id="KW-1133">Transmembrane helix</keyword>
<dbReference type="Proteomes" id="UP001218218">
    <property type="component" value="Unassembled WGS sequence"/>
</dbReference>
<accession>A0AAD7ARV6</accession>
<feature type="transmembrane region" description="Helical" evidence="1">
    <location>
        <begin position="6"/>
        <end position="27"/>
    </location>
</feature>
<keyword evidence="1" id="KW-0812">Transmembrane</keyword>
<name>A0AAD7ARV6_9AGAR</name>
<feature type="transmembrane region" description="Helical" evidence="1">
    <location>
        <begin position="39"/>
        <end position="61"/>
    </location>
</feature>
<sequence length="144" mass="16633">MSDRFWAVFEAVLLYEIGSWPTVLLYFSRTFRGKISFFLPRVVIFRSSALLGVLYLIHATFAHSCCAKRCFHSFDKLLVPKKSLRLLELTSRYYTRADGPGGSQALWRMWLKPPPMVKTHESLVMQRFPLDSARALSPAIFAKR</sequence>
<comment type="caution">
    <text evidence="2">The sequence shown here is derived from an EMBL/GenBank/DDBJ whole genome shotgun (WGS) entry which is preliminary data.</text>
</comment>
<evidence type="ECO:0000313" key="3">
    <source>
        <dbReference type="Proteomes" id="UP001218218"/>
    </source>
</evidence>
<reference evidence="2" key="1">
    <citation type="submission" date="2023-03" db="EMBL/GenBank/DDBJ databases">
        <title>Massive genome expansion in bonnet fungi (Mycena s.s.) driven by repeated elements and novel gene families across ecological guilds.</title>
        <authorList>
            <consortium name="Lawrence Berkeley National Laboratory"/>
            <person name="Harder C.B."/>
            <person name="Miyauchi S."/>
            <person name="Viragh M."/>
            <person name="Kuo A."/>
            <person name="Thoen E."/>
            <person name="Andreopoulos B."/>
            <person name="Lu D."/>
            <person name="Skrede I."/>
            <person name="Drula E."/>
            <person name="Henrissat B."/>
            <person name="Morin E."/>
            <person name="Kohler A."/>
            <person name="Barry K."/>
            <person name="LaButti K."/>
            <person name="Morin E."/>
            <person name="Salamov A."/>
            <person name="Lipzen A."/>
            <person name="Mereny Z."/>
            <person name="Hegedus B."/>
            <person name="Baldrian P."/>
            <person name="Stursova M."/>
            <person name="Weitz H."/>
            <person name="Taylor A."/>
            <person name="Grigoriev I.V."/>
            <person name="Nagy L.G."/>
            <person name="Martin F."/>
            <person name="Kauserud H."/>
        </authorList>
    </citation>
    <scope>NUCLEOTIDE SEQUENCE</scope>
    <source>
        <strain evidence="2">CBHHK002</strain>
    </source>
</reference>
<evidence type="ECO:0000313" key="2">
    <source>
        <dbReference type="EMBL" id="KAJ7366822.1"/>
    </source>
</evidence>
<gene>
    <name evidence="2" type="ORF">DFH08DRAFT_176747</name>
</gene>
<keyword evidence="1" id="KW-0472">Membrane</keyword>
<dbReference type="EMBL" id="JARIHO010000002">
    <property type="protein sequence ID" value="KAJ7366822.1"/>
    <property type="molecule type" value="Genomic_DNA"/>
</dbReference>